<evidence type="ECO:0000313" key="4">
    <source>
        <dbReference type="Proteomes" id="UP000030764"/>
    </source>
</evidence>
<accession>A0A085LPV3</accession>
<proteinExistence type="predicted"/>
<dbReference type="EMBL" id="KL367608">
    <property type="protein sequence ID" value="KFD61869.1"/>
    <property type="molecule type" value="Genomic_DNA"/>
</dbReference>
<evidence type="ECO:0000256" key="1">
    <source>
        <dbReference type="SAM" id="MobiDB-lite"/>
    </source>
</evidence>
<feature type="region of interest" description="Disordered" evidence="1">
    <location>
        <begin position="55"/>
        <end position="90"/>
    </location>
</feature>
<evidence type="ECO:0000313" key="2">
    <source>
        <dbReference type="EMBL" id="KFD46999.1"/>
    </source>
</evidence>
<organism evidence="2 4">
    <name type="scientific">Trichuris suis</name>
    <name type="common">pig whipworm</name>
    <dbReference type="NCBI Taxonomy" id="68888"/>
    <lineage>
        <taxon>Eukaryota</taxon>
        <taxon>Metazoa</taxon>
        <taxon>Ecdysozoa</taxon>
        <taxon>Nematoda</taxon>
        <taxon>Enoplea</taxon>
        <taxon>Dorylaimia</taxon>
        <taxon>Trichinellida</taxon>
        <taxon>Trichuridae</taxon>
        <taxon>Trichuris</taxon>
    </lineage>
</organism>
<dbReference type="AlphaFoldDB" id="A0A085LPV3"/>
<gene>
    <name evidence="2" type="ORF">M513_12129</name>
    <name evidence="3" type="ORF">M514_12129</name>
</gene>
<name>A0A085LPV3_9BILA</name>
<sequence length="90" mass="10229">MIDWSSFLNHLRRGRTGKKGNPFFLGTLLSLRQQESITTKNHDPHSPANVMCRCGATNFPNNQKERSTNDSRLREDPKAAPDDLDCFRVA</sequence>
<protein>
    <submittedName>
        <fullName evidence="2">Uncharacterized protein</fullName>
    </submittedName>
</protein>
<dbReference type="EMBL" id="KL363344">
    <property type="protein sequence ID" value="KFD46999.1"/>
    <property type="molecule type" value="Genomic_DNA"/>
</dbReference>
<reference evidence="2 4" key="1">
    <citation type="journal article" date="2014" name="Nat. Genet.">
        <title>Genome and transcriptome of the porcine whipworm Trichuris suis.</title>
        <authorList>
            <person name="Jex A.R."/>
            <person name="Nejsum P."/>
            <person name="Schwarz E.M."/>
            <person name="Hu L."/>
            <person name="Young N.D."/>
            <person name="Hall R.S."/>
            <person name="Korhonen P.K."/>
            <person name="Liao S."/>
            <person name="Thamsborg S."/>
            <person name="Xia J."/>
            <person name="Xu P."/>
            <person name="Wang S."/>
            <person name="Scheerlinck J.P."/>
            <person name="Hofmann A."/>
            <person name="Sternberg P.W."/>
            <person name="Wang J."/>
            <person name="Gasser R.B."/>
        </authorList>
    </citation>
    <scope>NUCLEOTIDE SEQUENCE [LARGE SCALE GENOMIC DNA]</scope>
    <source>
        <strain evidence="3">DCEP-RM93F</strain>
        <strain evidence="2">DCEP-RM93M</strain>
    </source>
</reference>
<feature type="compositionally biased region" description="Basic and acidic residues" evidence="1">
    <location>
        <begin position="63"/>
        <end position="81"/>
    </location>
</feature>
<dbReference type="Proteomes" id="UP000030758">
    <property type="component" value="Unassembled WGS sequence"/>
</dbReference>
<evidence type="ECO:0000313" key="3">
    <source>
        <dbReference type="EMBL" id="KFD61869.1"/>
    </source>
</evidence>
<keyword evidence="4" id="KW-1185">Reference proteome</keyword>
<dbReference type="Proteomes" id="UP000030764">
    <property type="component" value="Unassembled WGS sequence"/>
</dbReference>